<evidence type="ECO:0000313" key="3">
    <source>
        <dbReference type="Proteomes" id="UP000296049"/>
    </source>
</evidence>
<dbReference type="EMBL" id="KB744646">
    <property type="protein sequence ID" value="EOA94677.1"/>
    <property type="molecule type" value="Genomic_DNA"/>
</dbReference>
<organism evidence="2 3">
    <name type="scientific">Anas platyrhynchos</name>
    <name type="common">Mallard</name>
    <name type="synonym">Anas boschas</name>
    <dbReference type="NCBI Taxonomy" id="8839"/>
    <lineage>
        <taxon>Eukaryota</taxon>
        <taxon>Metazoa</taxon>
        <taxon>Chordata</taxon>
        <taxon>Craniata</taxon>
        <taxon>Vertebrata</taxon>
        <taxon>Euteleostomi</taxon>
        <taxon>Archelosauria</taxon>
        <taxon>Archosauria</taxon>
        <taxon>Dinosauria</taxon>
        <taxon>Saurischia</taxon>
        <taxon>Theropoda</taxon>
        <taxon>Coelurosauria</taxon>
        <taxon>Aves</taxon>
        <taxon>Neognathae</taxon>
        <taxon>Galloanserae</taxon>
        <taxon>Anseriformes</taxon>
        <taxon>Anatidae</taxon>
        <taxon>Anatinae</taxon>
        <taxon>Anas</taxon>
    </lineage>
</organism>
<reference evidence="3" key="1">
    <citation type="journal article" date="2013" name="Nat. Genet.">
        <title>The duck genome and transcriptome provide insight into an avian influenza virus reservoir species.</title>
        <authorList>
            <person name="Huang Y."/>
            <person name="Li Y."/>
            <person name="Burt D.W."/>
            <person name="Chen H."/>
            <person name="Zhang Y."/>
            <person name="Qian W."/>
            <person name="Kim H."/>
            <person name="Gan S."/>
            <person name="Zhao Y."/>
            <person name="Li J."/>
            <person name="Yi K."/>
            <person name="Feng H."/>
            <person name="Zhu P."/>
            <person name="Li B."/>
            <person name="Liu Q."/>
            <person name="Fairley S."/>
            <person name="Magor K.E."/>
            <person name="Du Z."/>
            <person name="Hu X."/>
            <person name="Goodman L."/>
            <person name="Tafer H."/>
            <person name="Vignal A."/>
            <person name="Lee T."/>
            <person name="Kim K.W."/>
            <person name="Sheng Z."/>
            <person name="An Y."/>
            <person name="Searle S."/>
            <person name="Herrero J."/>
            <person name="Groenen M.A."/>
            <person name="Crooijmans R.P."/>
            <person name="Faraut T."/>
            <person name="Cai Q."/>
            <person name="Webster R.G."/>
            <person name="Aldridge J.R."/>
            <person name="Warren W.C."/>
            <person name="Bartschat S."/>
            <person name="Kehr S."/>
            <person name="Marz M."/>
            <person name="Stadler P.F."/>
            <person name="Smith J."/>
            <person name="Kraus R.H."/>
            <person name="Zhao Y."/>
            <person name="Ren L."/>
            <person name="Fei J."/>
            <person name="Morisson M."/>
            <person name="Kaiser P."/>
            <person name="Griffin D.K."/>
            <person name="Rao M."/>
            <person name="Pitel F."/>
            <person name="Wang J."/>
            <person name="Li N."/>
        </authorList>
    </citation>
    <scope>NUCLEOTIDE SEQUENCE [LARGE SCALE GENOMIC DNA]</scope>
</reference>
<name>R0L312_ANAPL</name>
<accession>R0L312</accession>
<evidence type="ECO:0000256" key="1">
    <source>
        <dbReference type="SAM" id="MobiDB-lite"/>
    </source>
</evidence>
<feature type="region of interest" description="Disordered" evidence="1">
    <location>
        <begin position="1"/>
        <end position="34"/>
    </location>
</feature>
<feature type="compositionally biased region" description="Basic and acidic residues" evidence="1">
    <location>
        <begin position="10"/>
        <end position="19"/>
    </location>
</feature>
<keyword evidence="3" id="KW-1185">Reference proteome</keyword>
<dbReference type="Proteomes" id="UP000296049">
    <property type="component" value="Unassembled WGS sequence"/>
</dbReference>
<dbReference type="AlphaFoldDB" id="R0L312"/>
<protein>
    <submittedName>
        <fullName evidence="2">Uncharacterized protein</fullName>
    </submittedName>
</protein>
<proteinExistence type="predicted"/>
<evidence type="ECO:0000313" key="2">
    <source>
        <dbReference type="EMBL" id="EOA94677.1"/>
    </source>
</evidence>
<gene>
    <name evidence="2" type="ORF">Anapl_15497</name>
</gene>
<sequence>MSLSVISGEQKARESHCKAEISGSAGGVDMPSRFPPPQLFRGTCGCAEGLKGPERELERVMLLTTWGLSSPEGWLKLKQHLEDEPHSRDRSVDLSHFWEAFPS</sequence>